<comment type="caution">
    <text evidence="2">The sequence shown here is derived from an EMBL/GenBank/DDBJ whole genome shotgun (WGS) entry which is preliminary data.</text>
</comment>
<sequence length="96" mass="10495">MNLVSRQLARVRAFVSGLTGSRRRDGRPADPNPPVRNSRLARSHALLAAARHRRAPHLWPAPALAVDDAPYGALVRAYVLLADEATRPASAARRAW</sequence>
<dbReference type="RefSeq" id="WP_336558204.1">
    <property type="nucleotide sequence ID" value="NZ_JBBAYL010000004.1"/>
</dbReference>
<gene>
    <name evidence="2" type="ORF">WB403_12165</name>
</gene>
<accession>A0ABU8GA08</accession>
<evidence type="ECO:0000313" key="2">
    <source>
        <dbReference type="EMBL" id="MEI5609923.1"/>
    </source>
</evidence>
<protein>
    <submittedName>
        <fullName evidence="2">Uncharacterized protein</fullName>
    </submittedName>
</protein>
<proteinExistence type="predicted"/>
<dbReference type="Proteomes" id="UP001365781">
    <property type="component" value="Unassembled WGS sequence"/>
</dbReference>
<reference evidence="2 3" key="1">
    <citation type="submission" date="2024-03" db="EMBL/GenBank/DDBJ databases">
        <title>First Report of Pectobacterium brasiliscabiei causing potato scab in china.</title>
        <authorList>
            <person name="Handique U."/>
        </authorList>
    </citation>
    <scope>NUCLEOTIDE SEQUENCE [LARGE SCALE GENOMIC DNA]</scope>
    <source>
        <strain evidence="2 3">ZRIMU1503</strain>
    </source>
</reference>
<dbReference type="EMBL" id="JBBAYM010000007">
    <property type="protein sequence ID" value="MEI5609923.1"/>
    <property type="molecule type" value="Genomic_DNA"/>
</dbReference>
<organism evidence="2 3">
    <name type="scientific">Streptomyces brasiliscabiei</name>
    <dbReference type="NCBI Taxonomy" id="2736302"/>
    <lineage>
        <taxon>Bacteria</taxon>
        <taxon>Bacillati</taxon>
        <taxon>Actinomycetota</taxon>
        <taxon>Actinomycetes</taxon>
        <taxon>Kitasatosporales</taxon>
        <taxon>Streptomycetaceae</taxon>
        <taxon>Streptomyces</taxon>
    </lineage>
</organism>
<name>A0ABU8GA08_9ACTN</name>
<evidence type="ECO:0000313" key="3">
    <source>
        <dbReference type="Proteomes" id="UP001365781"/>
    </source>
</evidence>
<evidence type="ECO:0000256" key="1">
    <source>
        <dbReference type="SAM" id="MobiDB-lite"/>
    </source>
</evidence>
<feature type="region of interest" description="Disordered" evidence="1">
    <location>
        <begin position="19"/>
        <end position="39"/>
    </location>
</feature>
<keyword evidence="3" id="KW-1185">Reference proteome</keyword>